<dbReference type="AlphaFoldDB" id="S9UST4"/>
<proteinExistence type="predicted"/>
<comment type="caution">
    <text evidence="2">The sequence shown here is derived from an EMBL/GenBank/DDBJ whole genome shotgun (WGS) entry which is preliminary data.</text>
</comment>
<organism evidence="2 3">
    <name type="scientific">Strigomonas culicis</name>
    <dbReference type="NCBI Taxonomy" id="28005"/>
    <lineage>
        <taxon>Eukaryota</taxon>
        <taxon>Discoba</taxon>
        <taxon>Euglenozoa</taxon>
        <taxon>Kinetoplastea</taxon>
        <taxon>Metakinetoplastina</taxon>
        <taxon>Trypanosomatida</taxon>
        <taxon>Trypanosomatidae</taxon>
        <taxon>Strigomonadinae</taxon>
        <taxon>Strigomonas</taxon>
    </lineage>
</organism>
<feature type="region of interest" description="Disordered" evidence="1">
    <location>
        <begin position="108"/>
        <end position="151"/>
    </location>
</feature>
<dbReference type="Proteomes" id="UP000015354">
    <property type="component" value="Unassembled WGS sequence"/>
</dbReference>
<dbReference type="OrthoDB" id="245371at2759"/>
<keyword evidence="3" id="KW-1185">Reference proteome</keyword>
<evidence type="ECO:0000313" key="2">
    <source>
        <dbReference type="EMBL" id="EPY31874.1"/>
    </source>
</evidence>
<feature type="compositionally biased region" description="Basic residues" evidence="1">
    <location>
        <begin position="131"/>
        <end position="151"/>
    </location>
</feature>
<dbReference type="EMBL" id="ATMH01003150">
    <property type="protein sequence ID" value="EPY31874.1"/>
    <property type="molecule type" value="Genomic_DNA"/>
</dbReference>
<evidence type="ECO:0000313" key="3">
    <source>
        <dbReference type="Proteomes" id="UP000015354"/>
    </source>
</evidence>
<feature type="region of interest" description="Disordered" evidence="1">
    <location>
        <begin position="61"/>
        <end position="90"/>
    </location>
</feature>
<name>S9UST4_9TRYP</name>
<evidence type="ECO:0000256" key="1">
    <source>
        <dbReference type="SAM" id="MobiDB-lite"/>
    </source>
</evidence>
<accession>S9UST4</accession>
<sequence>MMVLYEAKVSLYFLNAEAIPRTFLSFSSSFLVALSTLRFSKSSSFFPSFFAAAMAQKSLRSKSKSKSAGALRKYVGSAPRKSTLSKAKKSTKAKAQANYINSVETAMASRVPSDQRSKLNIIRPAGPLEKRKNRKKPLTRGRVRKGDKKKK</sequence>
<protein>
    <submittedName>
        <fullName evidence="2">Uncharacterized protein</fullName>
    </submittedName>
</protein>
<reference evidence="2 3" key="1">
    <citation type="journal article" date="2013" name="PLoS ONE">
        <title>Predicting the Proteins of Angomonas deanei, Strigomonas culicis and Their Respective Endosymbionts Reveals New Aspects of the Trypanosomatidae Family.</title>
        <authorList>
            <person name="Motta M.C."/>
            <person name="Martins A.C."/>
            <person name="de Souza S.S."/>
            <person name="Catta-Preta C.M."/>
            <person name="Silva R."/>
            <person name="Klein C.C."/>
            <person name="de Almeida L.G."/>
            <person name="de Lima Cunha O."/>
            <person name="Ciapina L.P."/>
            <person name="Brocchi M."/>
            <person name="Colabardini A.C."/>
            <person name="de Araujo Lima B."/>
            <person name="Machado C.R."/>
            <person name="de Almeida Soares C.M."/>
            <person name="Probst C.M."/>
            <person name="de Menezes C.B."/>
            <person name="Thompson C.E."/>
            <person name="Bartholomeu D.C."/>
            <person name="Gradia D.F."/>
            <person name="Pavoni D.P."/>
            <person name="Grisard E.C."/>
            <person name="Fantinatti-Garboggini F."/>
            <person name="Marchini F.K."/>
            <person name="Rodrigues-Luiz G.F."/>
            <person name="Wagner G."/>
            <person name="Goldman G.H."/>
            <person name="Fietto J.L."/>
            <person name="Elias M.C."/>
            <person name="Goldman M.H."/>
            <person name="Sagot M.F."/>
            <person name="Pereira M."/>
            <person name="Stoco P.H."/>
            <person name="de Mendonca-Neto R.P."/>
            <person name="Teixeira S.M."/>
            <person name="Maciel T.E."/>
            <person name="de Oliveira Mendes T.A."/>
            <person name="Urmenyi T.P."/>
            <person name="de Souza W."/>
            <person name="Schenkman S."/>
            <person name="de Vasconcelos A.T."/>
        </authorList>
    </citation>
    <scope>NUCLEOTIDE SEQUENCE [LARGE SCALE GENOMIC DNA]</scope>
</reference>
<gene>
    <name evidence="2" type="ORF">STCU_03150</name>
</gene>